<dbReference type="UniPathway" id="UPA00356">
    <property type="reaction ID" value="UER00437"/>
</dbReference>
<dbReference type="RefSeq" id="WP_013045576.1">
    <property type="nucleotide sequence ID" value="NC_014010.1"/>
</dbReference>
<comment type="pathway">
    <text evidence="10">Nucleotide-sugar biosynthesis; ADP-L-glycero-beta-D-manno-heptose biosynthesis; ADP-L-glycero-beta-D-manno-heptose from D-glycero-beta-D-manno-heptose 7-phosphate: step 1/4.</text>
</comment>
<feature type="domain" description="Carbohydrate kinase PfkB" evidence="11">
    <location>
        <begin position="19"/>
        <end position="319"/>
    </location>
</feature>
<reference evidence="13 14" key="1">
    <citation type="journal article" date="2010" name="J. Bacteriol.">
        <title>Complete genome sequence of "Candidatus Puniceispirillum marinum" IMCC1322, a representative of the SAR116 clade in the Alphaproteobacteria.</title>
        <authorList>
            <person name="Oh H.M."/>
            <person name="Kwon K.K."/>
            <person name="Kang I."/>
            <person name="Kang S.G."/>
            <person name="Lee J.H."/>
            <person name="Kim S.J."/>
            <person name="Cho J.C."/>
        </authorList>
    </citation>
    <scope>NUCLEOTIDE SEQUENCE [LARGE SCALE GENOMIC DNA]</scope>
    <source>
        <strain evidence="13 14">IMCC1322</strain>
    </source>
</reference>
<dbReference type="EMBL" id="CP001751">
    <property type="protein sequence ID" value="ADE38947.1"/>
    <property type="molecule type" value="Genomic_DNA"/>
</dbReference>
<protein>
    <recommendedName>
        <fullName evidence="10">Bifunctional protein HldE</fullName>
    </recommendedName>
    <domain>
        <recommendedName>
            <fullName evidence="10">D-beta-D-heptose 7-phosphate kinase</fullName>
            <ecNumber evidence="10">2.7.1.167</ecNumber>
        </recommendedName>
        <alternativeName>
            <fullName evidence="10">D-beta-D-heptose 7-phosphotransferase</fullName>
        </alternativeName>
        <alternativeName>
            <fullName evidence="10">D-glycero-beta-D-manno-heptose-7-phosphate kinase</fullName>
        </alternativeName>
    </domain>
    <domain>
        <recommendedName>
            <fullName evidence="10">D-beta-D-heptose 1-phosphate adenylyltransferase</fullName>
            <ecNumber evidence="10">2.7.7.70</ecNumber>
        </recommendedName>
        <alternativeName>
            <fullName evidence="10">D-glycero-beta-D-manno-heptose 1-phosphate adenylyltransferase</fullName>
        </alternativeName>
    </domain>
</protein>
<dbReference type="eggNOG" id="COG0615">
    <property type="taxonomic scope" value="Bacteria"/>
</dbReference>
<comment type="similarity">
    <text evidence="10">In the C-terminal section; belongs to the cytidylyltransferase family.</text>
</comment>
<keyword evidence="9 10" id="KW-0119">Carbohydrate metabolism</keyword>
<comment type="pathway">
    <text evidence="10">Nucleotide-sugar biosynthesis; ADP-L-glycero-beta-D-manno-heptose biosynthesis; ADP-L-glycero-beta-D-manno-heptose from D-glycero-beta-D-manno-heptose 7-phosphate: step 3/4.</text>
</comment>
<dbReference type="EC" id="2.7.7.70" evidence="10"/>
<dbReference type="KEGG" id="apb:SAR116_0704"/>
<evidence type="ECO:0000256" key="8">
    <source>
        <dbReference type="ARBA" id="ARBA00023268"/>
    </source>
</evidence>
<dbReference type="PANTHER" id="PTHR46969">
    <property type="entry name" value="BIFUNCTIONAL PROTEIN HLDE"/>
    <property type="match status" value="1"/>
</dbReference>
<evidence type="ECO:0000256" key="3">
    <source>
        <dbReference type="ARBA" id="ARBA00022679"/>
    </source>
</evidence>
<keyword evidence="4 10" id="KW-0548">Nucleotidyltransferase</keyword>
<dbReference type="GO" id="GO:0016773">
    <property type="term" value="F:phosphotransferase activity, alcohol group as acceptor"/>
    <property type="evidence" value="ECO:0007669"/>
    <property type="project" value="InterPro"/>
</dbReference>
<feature type="domain" description="Cytidyltransferase-like" evidence="12">
    <location>
        <begin position="356"/>
        <end position="450"/>
    </location>
</feature>
<evidence type="ECO:0000256" key="4">
    <source>
        <dbReference type="ARBA" id="ARBA00022695"/>
    </source>
</evidence>
<feature type="active site" evidence="10">
    <location>
        <position position="280"/>
    </location>
</feature>
<proteinExistence type="inferred from homology"/>
<dbReference type="HOGENOM" id="CLU_021150_2_1_5"/>
<keyword evidence="8 10" id="KW-0511">Multifunctional enzyme</keyword>
<comment type="catalytic activity">
    <reaction evidence="10">
        <text>D-glycero-beta-D-manno-heptose 1-phosphate + ATP + H(+) = ADP-D-glycero-beta-D-manno-heptose + diphosphate</text>
        <dbReference type="Rhea" id="RHEA:27465"/>
        <dbReference type="ChEBI" id="CHEBI:15378"/>
        <dbReference type="ChEBI" id="CHEBI:30616"/>
        <dbReference type="ChEBI" id="CHEBI:33019"/>
        <dbReference type="ChEBI" id="CHEBI:59967"/>
        <dbReference type="ChEBI" id="CHEBI:61593"/>
        <dbReference type="EC" id="2.7.7.70"/>
    </reaction>
</comment>
<dbReference type="InterPro" id="IPR004821">
    <property type="entry name" value="Cyt_trans-like"/>
</dbReference>
<dbReference type="OrthoDB" id="9802794at2"/>
<dbReference type="InterPro" id="IPR029056">
    <property type="entry name" value="Ribokinase-like"/>
</dbReference>
<dbReference type="GO" id="GO:0033785">
    <property type="term" value="F:heptose 7-phosphate kinase activity"/>
    <property type="evidence" value="ECO:0007669"/>
    <property type="project" value="UniProtKB-UniRule"/>
</dbReference>
<evidence type="ECO:0000256" key="2">
    <source>
        <dbReference type="ARBA" id="ARBA00003753"/>
    </source>
</evidence>
<evidence type="ECO:0000256" key="10">
    <source>
        <dbReference type="HAMAP-Rule" id="MF_01603"/>
    </source>
</evidence>
<dbReference type="InterPro" id="IPR011611">
    <property type="entry name" value="PfkB_dom"/>
</dbReference>
<dbReference type="InterPro" id="IPR023030">
    <property type="entry name" value="Bifunc_HldE"/>
</dbReference>
<comment type="function">
    <text evidence="2 10">Catalyzes the ADP transfer from ATP to D-glycero-beta-D-manno-heptose 1-phosphate, yielding ADP-D-glycero-beta-D-manno-heptose.</text>
</comment>
<comment type="function">
    <text evidence="1 10">Catalyzes the phosphorylation of D-glycero-D-manno-heptose 7-phosphate at the C-1 position to selectively form D-glycero-beta-D-manno-heptose-1,7-bisphosphate.</text>
</comment>
<accession>D5BRQ0</accession>
<comment type="catalytic activity">
    <reaction evidence="10">
        <text>D-glycero-beta-D-manno-heptose 7-phosphate + ATP = D-glycero-beta-D-manno-heptose 1,7-bisphosphate + ADP + H(+)</text>
        <dbReference type="Rhea" id="RHEA:27473"/>
        <dbReference type="ChEBI" id="CHEBI:15378"/>
        <dbReference type="ChEBI" id="CHEBI:30616"/>
        <dbReference type="ChEBI" id="CHEBI:60204"/>
        <dbReference type="ChEBI" id="CHEBI:60208"/>
        <dbReference type="ChEBI" id="CHEBI:456216"/>
        <dbReference type="EC" id="2.7.1.167"/>
    </reaction>
</comment>
<dbReference type="Proteomes" id="UP000007460">
    <property type="component" value="Chromosome"/>
</dbReference>
<dbReference type="HAMAP" id="MF_01603">
    <property type="entry name" value="HldE"/>
    <property type="match status" value="1"/>
</dbReference>
<evidence type="ECO:0000259" key="11">
    <source>
        <dbReference type="Pfam" id="PF00294"/>
    </source>
</evidence>
<keyword evidence="7 10" id="KW-0067">ATP-binding</keyword>
<dbReference type="GO" id="GO:0097171">
    <property type="term" value="P:ADP-L-glycero-beta-D-manno-heptose biosynthetic process"/>
    <property type="evidence" value="ECO:0007669"/>
    <property type="project" value="UniProtKB-UniPathway"/>
</dbReference>
<evidence type="ECO:0000313" key="13">
    <source>
        <dbReference type="EMBL" id="ADE38947.1"/>
    </source>
</evidence>
<evidence type="ECO:0000256" key="9">
    <source>
        <dbReference type="ARBA" id="ARBA00023277"/>
    </source>
</evidence>
<dbReference type="Pfam" id="PF00294">
    <property type="entry name" value="PfkB"/>
    <property type="match status" value="1"/>
</dbReference>
<dbReference type="NCBIfam" id="TIGR00125">
    <property type="entry name" value="cyt_tran_rel"/>
    <property type="match status" value="1"/>
</dbReference>
<keyword evidence="14" id="KW-1185">Reference proteome</keyword>
<dbReference type="Gene3D" id="3.40.50.620">
    <property type="entry name" value="HUPs"/>
    <property type="match status" value="1"/>
</dbReference>
<dbReference type="STRING" id="488538.SAR116_0704"/>
<comment type="subunit">
    <text evidence="10">Homodimer.</text>
</comment>
<dbReference type="InterPro" id="IPR014729">
    <property type="entry name" value="Rossmann-like_a/b/a_fold"/>
</dbReference>
<feature type="binding site" evidence="10">
    <location>
        <begin position="210"/>
        <end position="213"/>
    </location>
    <ligand>
        <name>ATP</name>
        <dbReference type="ChEBI" id="CHEBI:30616"/>
    </ligand>
</feature>
<feature type="region of interest" description="Cytidylyltransferase" evidence="10">
    <location>
        <begin position="356"/>
        <end position="482"/>
    </location>
</feature>
<comment type="similarity">
    <text evidence="10">In the N-terminal section; belongs to the carbohydrate kinase PfkB family.</text>
</comment>
<evidence type="ECO:0000313" key="14">
    <source>
        <dbReference type="Proteomes" id="UP000007460"/>
    </source>
</evidence>
<gene>
    <name evidence="10" type="primary">hldE</name>
    <name evidence="13" type="ordered locus">SAR116_0704</name>
</gene>
<keyword evidence="6 10" id="KW-0418">Kinase</keyword>
<dbReference type="AlphaFoldDB" id="D5BRQ0"/>
<name>D5BRQ0_PUNMI</name>
<dbReference type="EC" id="2.7.1.167" evidence="10"/>
<dbReference type="Gene3D" id="3.40.1190.20">
    <property type="match status" value="1"/>
</dbReference>
<dbReference type="GO" id="GO:0005829">
    <property type="term" value="C:cytosol"/>
    <property type="evidence" value="ECO:0007669"/>
    <property type="project" value="TreeGrafter"/>
</dbReference>
<evidence type="ECO:0000256" key="5">
    <source>
        <dbReference type="ARBA" id="ARBA00022741"/>
    </source>
</evidence>
<dbReference type="SUPFAM" id="SSF53613">
    <property type="entry name" value="Ribokinase-like"/>
    <property type="match status" value="1"/>
</dbReference>
<dbReference type="InterPro" id="IPR011913">
    <property type="entry name" value="RfaE_dom_I"/>
</dbReference>
<dbReference type="GO" id="GO:0005524">
    <property type="term" value="F:ATP binding"/>
    <property type="evidence" value="ECO:0007669"/>
    <property type="project" value="UniProtKB-UniRule"/>
</dbReference>
<dbReference type="CDD" id="cd01172">
    <property type="entry name" value="RfaE_like"/>
    <property type="match status" value="1"/>
</dbReference>
<dbReference type="PANTHER" id="PTHR46969:SF1">
    <property type="entry name" value="BIFUNCTIONAL PROTEIN HLDE"/>
    <property type="match status" value="1"/>
</dbReference>
<keyword evidence="3 10" id="KW-0808">Transferase</keyword>
<keyword evidence="5 10" id="KW-0547">Nucleotide-binding</keyword>
<evidence type="ECO:0000256" key="6">
    <source>
        <dbReference type="ARBA" id="ARBA00022777"/>
    </source>
</evidence>
<dbReference type="eggNOG" id="COG2870">
    <property type="taxonomic scope" value="Bacteria"/>
</dbReference>
<dbReference type="Pfam" id="PF01467">
    <property type="entry name" value="CTP_transf_like"/>
    <property type="match status" value="1"/>
</dbReference>
<sequence>MTADLATISEAFCTIQNSHILVVGDVMLDRFIDGHVSRISPEAPVPILEKSAVKQMPGGSANVACNLAFLGAKTTLIGAIGDDDAGQILAAELGKNPAITFAPHIVAGRPTTLKTRYRAAGQQILRVDDEDTSPLMPDVTDAILSQIETCLKSTPAVDAVIISDYAKGCLTPAVIQKIVTLCKQADIKTIADPKLADFSAYRGVDILTPNLSELRAASYEALDAIDDITNVAHDLIVKHELGGILATLSARGMVLTVAGGTTILGAATARDVFDVSGAGDTVVATVAACVAQNIAHPLAVDIANLAAGVAVAKSGTAIVSPGEILAQLPTTKIATDWPYWADQCQQWRKSGAKVGFTNGCFDLLHPGHIYLLQQAAAHCDRLIVGLNSDLSVKRLKGNNRPLQSSDSRANVLASLPFIDGVAVFEEDTPYNLVSTLQPDVIIKGGDYKASDVVGADIVNARGGEVIITPTLGTHSSSAIIER</sequence>
<organism evidence="13 14">
    <name type="scientific">Puniceispirillum marinum (strain IMCC1322)</name>
    <dbReference type="NCBI Taxonomy" id="488538"/>
    <lineage>
        <taxon>Bacteria</taxon>
        <taxon>Pseudomonadati</taxon>
        <taxon>Pseudomonadota</taxon>
        <taxon>Alphaproteobacteria</taxon>
        <taxon>Candidatus Puniceispirillales</taxon>
        <taxon>Candidatus Puniceispirillaceae</taxon>
        <taxon>Candidatus Puniceispirillum</taxon>
    </lineage>
</organism>
<evidence type="ECO:0000256" key="7">
    <source>
        <dbReference type="ARBA" id="ARBA00022840"/>
    </source>
</evidence>
<dbReference type="GO" id="GO:0033786">
    <property type="term" value="F:heptose-1-phosphate adenylyltransferase activity"/>
    <property type="evidence" value="ECO:0007669"/>
    <property type="project" value="UniProtKB-UniRule"/>
</dbReference>
<feature type="region of interest" description="Ribokinase" evidence="10">
    <location>
        <begin position="1"/>
        <end position="332"/>
    </location>
</feature>
<evidence type="ECO:0000259" key="12">
    <source>
        <dbReference type="Pfam" id="PF01467"/>
    </source>
</evidence>
<evidence type="ECO:0000256" key="1">
    <source>
        <dbReference type="ARBA" id="ARBA00002319"/>
    </source>
</evidence>
<dbReference type="SUPFAM" id="SSF52374">
    <property type="entry name" value="Nucleotidylyl transferase"/>
    <property type="match status" value="1"/>
</dbReference>